<evidence type="ECO:0000256" key="4">
    <source>
        <dbReference type="ARBA" id="ARBA00022980"/>
    </source>
</evidence>
<evidence type="ECO:0000256" key="9">
    <source>
        <dbReference type="RuleBase" id="RU004005"/>
    </source>
</evidence>
<organism evidence="13 14">
    <name type="scientific">Kosmotoga olearia (strain ATCC BAA-1733 / DSM 21960 / TBF 19.5.1)</name>
    <dbReference type="NCBI Taxonomy" id="521045"/>
    <lineage>
        <taxon>Bacteria</taxon>
        <taxon>Thermotogati</taxon>
        <taxon>Thermotogota</taxon>
        <taxon>Thermotogae</taxon>
        <taxon>Kosmotogales</taxon>
        <taxon>Kosmotogaceae</taxon>
        <taxon>Kosmotoga</taxon>
    </lineage>
</organism>
<dbReference type="HOGENOM" id="CLU_083987_3_1_0"/>
<evidence type="ECO:0000256" key="10">
    <source>
        <dbReference type="RuleBase" id="RU004006"/>
    </source>
</evidence>
<proteinExistence type="inferred from homology"/>
<dbReference type="HAMAP" id="MF_01331_B">
    <property type="entry name" value="Ribosomal_uL22_B"/>
    <property type="match status" value="1"/>
</dbReference>
<sequence>MPEVPTRPKRSVFHRNRKEQEQAQPKIEARAVARYIRISPRKARAVVNAIRGKSVGEAFQILEFSPKKAARIVSKVLRSAVANAENNFGLNVDTLYVSHAVVDDGPRMKRLWPRGRGRADILQKRFSHITIVVRDSEKETQDNNMESNNNPQE</sequence>
<dbReference type="AlphaFoldDB" id="C5CGQ9"/>
<evidence type="ECO:0000256" key="8">
    <source>
        <dbReference type="HAMAP-Rule" id="MF_01331"/>
    </source>
</evidence>
<dbReference type="InterPro" id="IPR036394">
    <property type="entry name" value="Ribosomal_uL22_sf"/>
</dbReference>
<dbReference type="InterPro" id="IPR047867">
    <property type="entry name" value="Ribosomal_uL22_bac/org-type"/>
</dbReference>
<keyword evidence="3 8" id="KW-0694">RNA-binding</keyword>
<dbReference type="KEGG" id="kol:Kole_1897"/>
<evidence type="ECO:0000256" key="5">
    <source>
        <dbReference type="ARBA" id="ARBA00023274"/>
    </source>
</evidence>
<dbReference type="Proteomes" id="UP000002382">
    <property type="component" value="Chromosome"/>
</dbReference>
<name>C5CGQ9_KOSOT</name>
<evidence type="ECO:0000256" key="6">
    <source>
        <dbReference type="ARBA" id="ARBA00025084"/>
    </source>
</evidence>
<evidence type="ECO:0000313" key="13">
    <source>
        <dbReference type="EMBL" id="ACR80578.1"/>
    </source>
</evidence>
<evidence type="ECO:0000256" key="2">
    <source>
        <dbReference type="ARBA" id="ARBA00022730"/>
    </source>
</evidence>
<dbReference type="RefSeq" id="WP_015869221.1">
    <property type="nucleotide sequence ID" value="NC_012785.1"/>
</dbReference>
<comment type="function">
    <text evidence="8 11">This protein binds specifically to 23S rRNA; its binding is stimulated by other ribosomal proteins, e.g., L4, L17, and L20. It is important during the early stages of 50S assembly. It makes multiple contacts with different domains of the 23S rRNA in the assembled 50S subunit and ribosome.</text>
</comment>
<accession>C5CGQ9</accession>
<evidence type="ECO:0000313" key="14">
    <source>
        <dbReference type="Proteomes" id="UP000002382"/>
    </source>
</evidence>
<keyword evidence="2 8" id="KW-0699">rRNA-binding</keyword>
<dbReference type="eggNOG" id="COG0091">
    <property type="taxonomic scope" value="Bacteria"/>
</dbReference>
<reference evidence="13 14" key="2">
    <citation type="journal article" date="2011" name="J. Bacteriol.">
        <title>Genome Sequence of Kosmotoga olearia Strain TBF 19.5.1, a Thermophilic Bacterium with a Wide Growth Temperature Range, Isolated from the Troll B Oil Platform in the North Sea.</title>
        <authorList>
            <person name="Swithers K.S."/>
            <person name="Dipippo J.L."/>
            <person name="Bruce D.C."/>
            <person name="Detter C."/>
            <person name="Tapia R."/>
            <person name="Han S."/>
            <person name="Goodwin L.A."/>
            <person name="Han J."/>
            <person name="Woyke T."/>
            <person name="Pitluck S."/>
            <person name="Pennacchio L."/>
            <person name="Nolan M."/>
            <person name="Mikhailova N."/>
            <person name="Land M.L."/>
            <person name="Nesbo C.L."/>
            <person name="Gogarten J.P."/>
            <person name="Noll K.M."/>
        </authorList>
    </citation>
    <scope>NUCLEOTIDE SEQUENCE [LARGE SCALE GENOMIC DNA]</scope>
    <source>
        <strain evidence="14">ATCC BAA-1733 / DSM 21960 / TBF 19.5.1</strain>
    </source>
</reference>
<dbReference type="InterPro" id="IPR018260">
    <property type="entry name" value="Ribosomal_uL22_CS"/>
</dbReference>
<dbReference type="Gene3D" id="3.90.470.10">
    <property type="entry name" value="Ribosomal protein L22/L17"/>
    <property type="match status" value="1"/>
</dbReference>
<gene>
    <name evidence="8" type="primary">rplV</name>
    <name evidence="13" type="ordered locus">Kole_1897</name>
</gene>
<feature type="compositionally biased region" description="Basic residues" evidence="12">
    <location>
        <begin position="7"/>
        <end position="17"/>
    </location>
</feature>
<dbReference type="SUPFAM" id="SSF54843">
    <property type="entry name" value="Ribosomal protein L22"/>
    <property type="match status" value="1"/>
</dbReference>
<evidence type="ECO:0000256" key="12">
    <source>
        <dbReference type="SAM" id="MobiDB-lite"/>
    </source>
</evidence>
<dbReference type="NCBIfam" id="TIGR01044">
    <property type="entry name" value="rplV_bact"/>
    <property type="match status" value="1"/>
</dbReference>
<evidence type="ECO:0000256" key="1">
    <source>
        <dbReference type="ARBA" id="ARBA00009451"/>
    </source>
</evidence>
<dbReference type="InterPro" id="IPR001063">
    <property type="entry name" value="Ribosomal_uL22"/>
</dbReference>
<dbReference type="GO" id="GO:0022625">
    <property type="term" value="C:cytosolic large ribosomal subunit"/>
    <property type="evidence" value="ECO:0007669"/>
    <property type="project" value="TreeGrafter"/>
</dbReference>
<comment type="function">
    <text evidence="6">This protein binds specifically to 23S rRNA; its binding is stimulated by other ribosomal proteins, e.g. L4, L17, and L20. It is important during the early stages of 50S assembly. It makes multiple contacts with different domains of the 23S rRNA in the assembled 50S subunit and ribosome.</text>
</comment>
<dbReference type="FunFam" id="3.90.470.10:FF:000011">
    <property type="entry name" value="50S ribosomal protein L22"/>
    <property type="match status" value="1"/>
</dbReference>
<dbReference type="STRING" id="521045.Kole_1897"/>
<dbReference type="EMBL" id="CP001634">
    <property type="protein sequence ID" value="ACR80578.1"/>
    <property type="molecule type" value="Genomic_DNA"/>
</dbReference>
<feature type="region of interest" description="Disordered" evidence="12">
    <location>
        <begin position="1"/>
        <end position="26"/>
    </location>
</feature>
<dbReference type="InterPro" id="IPR005727">
    <property type="entry name" value="Ribosomal_uL22_bac/chlpt-type"/>
</dbReference>
<dbReference type="CDD" id="cd00336">
    <property type="entry name" value="Ribosomal_L22"/>
    <property type="match status" value="1"/>
</dbReference>
<keyword evidence="14" id="KW-1185">Reference proteome</keyword>
<comment type="subunit">
    <text evidence="8 10">Part of the 50S ribosomal subunit.</text>
</comment>
<evidence type="ECO:0000256" key="11">
    <source>
        <dbReference type="RuleBase" id="RU004008"/>
    </source>
</evidence>
<comment type="similarity">
    <text evidence="1 8 9">Belongs to the universal ribosomal protein uL22 family.</text>
</comment>
<keyword evidence="4 8" id="KW-0689">Ribosomal protein</keyword>
<dbReference type="GO" id="GO:0003735">
    <property type="term" value="F:structural constituent of ribosome"/>
    <property type="evidence" value="ECO:0007669"/>
    <property type="project" value="InterPro"/>
</dbReference>
<dbReference type="PANTHER" id="PTHR13501">
    <property type="entry name" value="CHLOROPLAST 50S RIBOSOMAL PROTEIN L22-RELATED"/>
    <property type="match status" value="1"/>
</dbReference>
<evidence type="ECO:0000256" key="3">
    <source>
        <dbReference type="ARBA" id="ARBA00022884"/>
    </source>
</evidence>
<reference evidence="13 14" key="1">
    <citation type="submission" date="2009-06" db="EMBL/GenBank/DDBJ databases">
        <title>Complete sequence of Thermotogales bacterium TBF 19.5.1.</title>
        <authorList>
            <consortium name="US DOE Joint Genome Institute"/>
            <person name="Lucas S."/>
            <person name="Copeland A."/>
            <person name="Lapidus A."/>
            <person name="Glavina del Rio T."/>
            <person name="Tice H."/>
            <person name="Bruce D."/>
            <person name="Goodwin L."/>
            <person name="Pitluck S."/>
            <person name="Chertkov O."/>
            <person name="Brettin T."/>
            <person name="Detter J.C."/>
            <person name="Han C."/>
            <person name="Schmutz J."/>
            <person name="Larimer F."/>
            <person name="Land M."/>
            <person name="Hauser L."/>
            <person name="Kyrpides N."/>
            <person name="Ovchinnikova G."/>
            <person name="Noll K."/>
        </authorList>
    </citation>
    <scope>NUCLEOTIDE SEQUENCE [LARGE SCALE GENOMIC DNA]</scope>
    <source>
        <strain evidence="14">ATCC BAA-1733 / DSM 21960 / TBF 19.5.1</strain>
    </source>
</reference>
<dbReference type="GO" id="GO:0019843">
    <property type="term" value="F:rRNA binding"/>
    <property type="evidence" value="ECO:0007669"/>
    <property type="project" value="UniProtKB-UniRule"/>
</dbReference>
<dbReference type="GO" id="GO:0006412">
    <property type="term" value="P:translation"/>
    <property type="evidence" value="ECO:0007669"/>
    <property type="project" value="UniProtKB-UniRule"/>
</dbReference>
<dbReference type="PANTHER" id="PTHR13501:SF8">
    <property type="entry name" value="LARGE RIBOSOMAL SUBUNIT PROTEIN UL22M"/>
    <property type="match status" value="1"/>
</dbReference>
<dbReference type="Pfam" id="PF00237">
    <property type="entry name" value="Ribosomal_L22"/>
    <property type="match status" value="1"/>
</dbReference>
<evidence type="ECO:0000256" key="7">
    <source>
        <dbReference type="ARBA" id="ARBA00035207"/>
    </source>
</evidence>
<dbReference type="PROSITE" id="PS00464">
    <property type="entry name" value="RIBOSOMAL_L22"/>
    <property type="match status" value="1"/>
</dbReference>
<protein>
    <recommendedName>
        <fullName evidence="7 8">Large ribosomal subunit protein uL22</fullName>
    </recommendedName>
</protein>
<comment type="function">
    <text evidence="8">The globular domain of the protein is located near the polypeptide exit tunnel on the outside of the subunit, while an extended beta-hairpin is found that lines the wall of the exit tunnel in the center of the 70S ribosome.</text>
</comment>
<keyword evidence="5 8" id="KW-0687">Ribonucleoprotein</keyword>